<comment type="caution">
    <text evidence="1">The sequence shown here is derived from an EMBL/GenBank/DDBJ whole genome shotgun (WGS) entry which is preliminary data.</text>
</comment>
<organism evidence="1 2">
    <name type="scientific">Lecanicillium saksenae</name>
    <dbReference type="NCBI Taxonomy" id="468837"/>
    <lineage>
        <taxon>Eukaryota</taxon>
        <taxon>Fungi</taxon>
        <taxon>Dikarya</taxon>
        <taxon>Ascomycota</taxon>
        <taxon>Pezizomycotina</taxon>
        <taxon>Sordariomycetes</taxon>
        <taxon>Hypocreomycetidae</taxon>
        <taxon>Hypocreales</taxon>
        <taxon>Cordycipitaceae</taxon>
        <taxon>Lecanicillium</taxon>
    </lineage>
</organism>
<gene>
    <name evidence="1" type="ORF">NLG97_g10273</name>
</gene>
<evidence type="ECO:0000313" key="2">
    <source>
        <dbReference type="Proteomes" id="UP001148737"/>
    </source>
</evidence>
<name>A0ACC1QDW5_9HYPO</name>
<keyword evidence="2" id="KW-1185">Reference proteome</keyword>
<reference evidence="1" key="1">
    <citation type="submission" date="2022-07" db="EMBL/GenBank/DDBJ databases">
        <title>Genome Sequence of Lecanicillium saksenae.</title>
        <authorList>
            <person name="Buettner E."/>
        </authorList>
    </citation>
    <scope>NUCLEOTIDE SEQUENCE</scope>
    <source>
        <strain evidence="1">VT-O1</strain>
    </source>
</reference>
<dbReference type="Proteomes" id="UP001148737">
    <property type="component" value="Unassembled WGS sequence"/>
</dbReference>
<dbReference type="EMBL" id="JANAKD010002486">
    <property type="protein sequence ID" value="KAJ3473495.1"/>
    <property type="molecule type" value="Genomic_DNA"/>
</dbReference>
<proteinExistence type="predicted"/>
<evidence type="ECO:0000313" key="1">
    <source>
        <dbReference type="EMBL" id="KAJ3473495.1"/>
    </source>
</evidence>
<accession>A0ACC1QDW5</accession>
<protein>
    <submittedName>
        <fullName evidence="1">Uncharacterized protein</fullName>
    </submittedName>
</protein>
<sequence>MSQLLNLSVQDLQRHRGTAVALLPVVLPAVYVVYLNLTIRRTTSCSSGQLNPPPSSGTSTAASSPAAAPITPESLPEEVAANPGDWVVCYERVVSRPLSASSLVHKLLGHNSNDDASAETPSPLLKTYLRATYKAFSWTPQAFLIRAMLAEPDRRASFAAAHIDELEFARGDVVDGVYAVTSYGRNERRGVEVIELSLDVPASYRGPPVRGLIMSAIEEGKDGVVFVNETWLWRKKDEKPTLLETGFGRWFHSLLAGWLITKGLGGVRK</sequence>